<evidence type="ECO:0000313" key="1">
    <source>
        <dbReference type="EMBL" id="GLK06833.1"/>
    </source>
</evidence>
<accession>A0A9W6HWF4</accession>
<protein>
    <submittedName>
        <fullName evidence="1">Uncharacterized protein</fullName>
    </submittedName>
</protein>
<reference evidence="1" key="1">
    <citation type="journal article" date="2014" name="Int. J. Syst. Evol. Microbiol.">
        <title>Complete genome sequence of Corynebacterium casei LMG S-19264T (=DSM 44701T), isolated from a smear-ripened cheese.</title>
        <authorList>
            <consortium name="US DOE Joint Genome Institute (JGI-PGF)"/>
            <person name="Walter F."/>
            <person name="Albersmeier A."/>
            <person name="Kalinowski J."/>
            <person name="Ruckert C."/>
        </authorList>
    </citation>
    <scope>NUCLEOTIDE SEQUENCE</scope>
    <source>
        <strain evidence="1">VKM Ac-2007</strain>
    </source>
</reference>
<organism evidence="1 2">
    <name type="scientific">Streptosporangium carneum</name>
    <dbReference type="NCBI Taxonomy" id="47481"/>
    <lineage>
        <taxon>Bacteria</taxon>
        <taxon>Bacillati</taxon>
        <taxon>Actinomycetota</taxon>
        <taxon>Actinomycetes</taxon>
        <taxon>Streptosporangiales</taxon>
        <taxon>Streptosporangiaceae</taxon>
        <taxon>Streptosporangium</taxon>
    </lineage>
</organism>
<name>A0A9W6HWF4_9ACTN</name>
<dbReference type="EMBL" id="BSEV01000001">
    <property type="protein sequence ID" value="GLK06833.1"/>
    <property type="molecule type" value="Genomic_DNA"/>
</dbReference>
<dbReference type="Proteomes" id="UP001143474">
    <property type="component" value="Unassembled WGS sequence"/>
</dbReference>
<reference evidence="1" key="2">
    <citation type="submission" date="2023-01" db="EMBL/GenBank/DDBJ databases">
        <authorList>
            <person name="Sun Q."/>
            <person name="Evtushenko L."/>
        </authorList>
    </citation>
    <scope>NUCLEOTIDE SEQUENCE</scope>
    <source>
        <strain evidence="1">VKM Ac-2007</strain>
    </source>
</reference>
<comment type="caution">
    <text evidence="1">The sequence shown here is derived from an EMBL/GenBank/DDBJ whole genome shotgun (WGS) entry which is preliminary data.</text>
</comment>
<gene>
    <name evidence="1" type="ORF">GCM10017600_02380</name>
</gene>
<keyword evidence="2" id="KW-1185">Reference proteome</keyword>
<evidence type="ECO:0000313" key="2">
    <source>
        <dbReference type="Proteomes" id="UP001143474"/>
    </source>
</evidence>
<dbReference type="AlphaFoldDB" id="A0A9W6HWF4"/>
<sequence length="56" mass="6090">MEQKARPEFRAGLMFVSRPFTDGRDFGFDIFVGVSVSSDSPIVRVGYSSSSPPSTS</sequence>
<proteinExistence type="predicted"/>